<protein>
    <submittedName>
        <fullName evidence="2">Beta-lactamase</fullName>
    </submittedName>
</protein>
<sequence>MKNINWIWIIALLWFASCNKSDYKPDPVEIPELPGTSTEDLVLEVVDNDIEAFMTRYNVPGLSLAITKNGKLVYAKGYGFADREAGLKVDTGSQFRLASLSKWITSTTIMKLIQQGRLGFNDKVFGTGAVLGTTFGAAPYPGNVTQITVEQLLHHTGGGWGNSSNDPMFANSTYTQAQLLGWMINDRPLANTPGTVSDYSNAGFFILGMIIEKITGKTYQTYVTDSILKPMGIANMSFANTSLAGRKPKEVKYYGVGGTNPYGYAEGVIPRIGGAGAWLASPIDMMRFLVRVDGFNTVPDVLDANALNIMSSKTTASGNYACGFLVSSNGNWYHGGTYTGTRNWMVRTTTGYNWVILINTSASGNFNTDLDRLVWPAVNNSSTAWPDKDLF</sequence>
<dbReference type="InterPro" id="IPR012338">
    <property type="entry name" value="Beta-lactam/transpept-like"/>
</dbReference>
<evidence type="ECO:0000313" key="3">
    <source>
        <dbReference type="Proteomes" id="UP000293874"/>
    </source>
</evidence>
<feature type="domain" description="Beta-lactamase-related" evidence="1">
    <location>
        <begin position="46"/>
        <end position="374"/>
    </location>
</feature>
<dbReference type="EMBL" id="SGXA01000001">
    <property type="protein sequence ID" value="RZS74629.1"/>
    <property type="molecule type" value="Genomic_DNA"/>
</dbReference>
<accession>A0A4Q7N1V5</accession>
<dbReference type="OrthoDB" id="9793489at2"/>
<dbReference type="InterPro" id="IPR050491">
    <property type="entry name" value="AmpC-like"/>
</dbReference>
<keyword evidence="3" id="KW-1185">Reference proteome</keyword>
<dbReference type="RefSeq" id="WP_130539079.1">
    <property type="nucleotide sequence ID" value="NZ_CP042431.1"/>
</dbReference>
<organism evidence="2 3">
    <name type="scientific">Pseudobacter ginsenosidimutans</name>
    <dbReference type="NCBI Taxonomy" id="661488"/>
    <lineage>
        <taxon>Bacteria</taxon>
        <taxon>Pseudomonadati</taxon>
        <taxon>Bacteroidota</taxon>
        <taxon>Chitinophagia</taxon>
        <taxon>Chitinophagales</taxon>
        <taxon>Chitinophagaceae</taxon>
        <taxon>Pseudobacter</taxon>
    </lineage>
</organism>
<proteinExistence type="predicted"/>
<name>A0A4Q7N1V5_9BACT</name>
<evidence type="ECO:0000259" key="1">
    <source>
        <dbReference type="Pfam" id="PF00144"/>
    </source>
</evidence>
<dbReference type="PROSITE" id="PS51257">
    <property type="entry name" value="PROKAR_LIPOPROTEIN"/>
    <property type="match status" value="1"/>
</dbReference>
<dbReference type="Gene3D" id="3.40.710.10">
    <property type="entry name" value="DD-peptidase/beta-lactamase superfamily"/>
    <property type="match status" value="1"/>
</dbReference>
<dbReference type="PANTHER" id="PTHR46825">
    <property type="entry name" value="D-ALANYL-D-ALANINE-CARBOXYPEPTIDASE/ENDOPEPTIDASE AMPH"/>
    <property type="match status" value="1"/>
</dbReference>
<dbReference type="Pfam" id="PF00144">
    <property type="entry name" value="Beta-lactamase"/>
    <property type="match status" value="1"/>
</dbReference>
<dbReference type="InterPro" id="IPR001466">
    <property type="entry name" value="Beta-lactam-related"/>
</dbReference>
<comment type="caution">
    <text evidence="2">The sequence shown here is derived from an EMBL/GenBank/DDBJ whole genome shotgun (WGS) entry which is preliminary data.</text>
</comment>
<gene>
    <name evidence="2" type="ORF">EV199_0478</name>
</gene>
<dbReference type="SUPFAM" id="SSF56601">
    <property type="entry name" value="beta-lactamase/transpeptidase-like"/>
    <property type="match status" value="1"/>
</dbReference>
<dbReference type="PANTHER" id="PTHR46825:SF9">
    <property type="entry name" value="BETA-LACTAMASE-RELATED DOMAIN-CONTAINING PROTEIN"/>
    <property type="match status" value="1"/>
</dbReference>
<evidence type="ECO:0000313" key="2">
    <source>
        <dbReference type="EMBL" id="RZS74629.1"/>
    </source>
</evidence>
<dbReference type="Proteomes" id="UP000293874">
    <property type="component" value="Unassembled WGS sequence"/>
</dbReference>
<reference evidence="2 3" key="1">
    <citation type="submission" date="2019-02" db="EMBL/GenBank/DDBJ databases">
        <title>Genomic Encyclopedia of Type Strains, Phase IV (KMG-IV): sequencing the most valuable type-strain genomes for metagenomic binning, comparative biology and taxonomic classification.</title>
        <authorList>
            <person name="Goeker M."/>
        </authorList>
    </citation>
    <scope>NUCLEOTIDE SEQUENCE [LARGE SCALE GENOMIC DNA]</scope>
    <source>
        <strain evidence="2 3">DSM 18116</strain>
    </source>
</reference>
<dbReference type="AlphaFoldDB" id="A0A4Q7N1V5"/>